<sequence length="76" mass="8736">MQIFRDSIIIPLCCKMKKRRLEICWKIILLVQACCLCLIGAILFGRRHTKKTFSFSLCITCFEICKQLPNSPASTP</sequence>
<protein>
    <submittedName>
        <fullName evidence="2">Uncharacterized protein</fullName>
    </submittedName>
</protein>
<comment type="caution">
    <text evidence="2">The sequence shown here is derived from an EMBL/GenBank/DDBJ whole genome shotgun (WGS) entry which is preliminary data.</text>
</comment>
<evidence type="ECO:0000313" key="3">
    <source>
        <dbReference type="Proteomes" id="UP000054783"/>
    </source>
</evidence>
<reference evidence="2 3" key="1">
    <citation type="submission" date="2015-01" db="EMBL/GenBank/DDBJ databases">
        <title>Evolution of Trichinella species and genotypes.</title>
        <authorList>
            <person name="Korhonen P.K."/>
            <person name="Edoardo P."/>
            <person name="Giuseppe L.R."/>
            <person name="Gasser R.B."/>
        </authorList>
    </citation>
    <scope>NUCLEOTIDE SEQUENCE [LARGE SCALE GENOMIC DNA]</scope>
    <source>
        <strain evidence="2">ISS2496</strain>
    </source>
</reference>
<keyword evidence="1" id="KW-1133">Transmembrane helix</keyword>
<proteinExistence type="predicted"/>
<gene>
    <name evidence="2" type="ORF">T12_14853</name>
</gene>
<evidence type="ECO:0000256" key="1">
    <source>
        <dbReference type="SAM" id="Phobius"/>
    </source>
</evidence>
<dbReference type="Proteomes" id="UP000054783">
    <property type="component" value="Unassembled WGS sequence"/>
</dbReference>
<dbReference type="AlphaFoldDB" id="A0A0V0ZG07"/>
<feature type="transmembrane region" description="Helical" evidence="1">
    <location>
        <begin position="23"/>
        <end position="44"/>
    </location>
</feature>
<keyword evidence="1" id="KW-0472">Membrane</keyword>
<dbReference type="EMBL" id="JYDQ01000200">
    <property type="protein sequence ID" value="KRY11283.1"/>
    <property type="molecule type" value="Genomic_DNA"/>
</dbReference>
<organism evidence="2 3">
    <name type="scientific">Trichinella patagoniensis</name>
    <dbReference type="NCBI Taxonomy" id="990121"/>
    <lineage>
        <taxon>Eukaryota</taxon>
        <taxon>Metazoa</taxon>
        <taxon>Ecdysozoa</taxon>
        <taxon>Nematoda</taxon>
        <taxon>Enoplea</taxon>
        <taxon>Dorylaimia</taxon>
        <taxon>Trichinellida</taxon>
        <taxon>Trichinellidae</taxon>
        <taxon>Trichinella</taxon>
    </lineage>
</organism>
<evidence type="ECO:0000313" key="2">
    <source>
        <dbReference type="EMBL" id="KRY11283.1"/>
    </source>
</evidence>
<name>A0A0V0ZG07_9BILA</name>
<keyword evidence="3" id="KW-1185">Reference proteome</keyword>
<accession>A0A0V0ZG07</accession>
<keyword evidence="1" id="KW-0812">Transmembrane</keyword>